<name>U2T4W9_9ACTN</name>
<dbReference type="AlphaFoldDB" id="U2T4W9"/>
<dbReference type="Proteomes" id="UP000016638">
    <property type="component" value="Unassembled WGS sequence"/>
</dbReference>
<dbReference type="SUPFAM" id="SSF64288">
    <property type="entry name" value="Chorismate lyase-like"/>
    <property type="match status" value="1"/>
</dbReference>
<dbReference type="GO" id="GO:0003700">
    <property type="term" value="F:DNA-binding transcription factor activity"/>
    <property type="evidence" value="ECO:0007669"/>
    <property type="project" value="InterPro"/>
</dbReference>
<dbReference type="Gene3D" id="1.10.10.10">
    <property type="entry name" value="Winged helix-like DNA-binding domain superfamily/Winged helix DNA-binding domain"/>
    <property type="match status" value="1"/>
</dbReference>
<organism evidence="5 6">
    <name type="scientific">Olsenella profusa F0195</name>
    <dbReference type="NCBI Taxonomy" id="1125712"/>
    <lineage>
        <taxon>Bacteria</taxon>
        <taxon>Bacillati</taxon>
        <taxon>Actinomycetota</taxon>
        <taxon>Coriobacteriia</taxon>
        <taxon>Coriobacteriales</taxon>
        <taxon>Atopobiaceae</taxon>
        <taxon>Olsenella</taxon>
    </lineage>
</organism>
<dbReference type="InterPro" id="IPR036388">
    <property type="entry name" value="WH-like_DNA-bd_sf"/>
</dbReference>
<dbReference type="PATRIC" id="fig|1125712.3.peg.1402"/>
<evidence type="ECO:0000256" key="1">
    <source>
        <dbReference type="ARBA" id="ARBA00023015"/>
    </source>
</evidence>
<dbReference type="SMART" id="SM00866">
    <property type="entry name" value="UTRA"/>
    <property type="match status" value="1"/>
</dbReference>
<gene>
    <name evidence="5" type="ORF">HMPREF1316_2509</name>
</gene>
<dbReference type="GO" id="GO:0045892">
    <property type="term" value="P:negative regulation of DNA-templated transcription"/>
    <property type="evidence" value="ECO:0007669"/>
    <property type="project" value="TreeGrafter"/>
</dbReference>
<dbReference type="InterPro" id="IPR000524">
    <property type="entry name" value="Tscrpt_reg_HTH_GntR"/>
</dbReference>
<dbReference type="CDD" id="cd07377">
    <property type="entry name" value="WHTH_GntR"/>
    <property type="match status" value="1"/>
</dbReference>
<dbReference type="Pfam" id="PF00392">
    <property type="entry name" value="GntR"/>
    <property type="match status" value="1"/>
</dbReference>
<keyword evidence="2" id="KW-0238">DNA-binding</keyword>
<comment type="caution">
    <text evidence="5">The sequence shown here is derived from an EMBL/GenBank/DDBJ whole genome shotgun (WGS) entry which is preliminary data.</text>
</comment>
<evidence type="ECO:0000313" key="6">
    <source>
        <dbReference type="Proteomes" id="UP000016638"/>
    </source>
</evidence>
<dbReference type="SMART" id="SM00345">
    <property type="entry name" value="HTH_GNTR"/>
    <property type="match status" value="1"/>
</dbReference>
<dbReference type="GO" id="GO:0003677">
    <property type="term" value="F:DNA binding"/>
    <property type="evidence" value="ECO:0007669"/>
    <property type="project" value="UniProtKB-KW"/>
</dbReference>
<dbReference type="InterPro" id="IPR050679">
    <property type="entry name" value="Bact_HTH_transcr_reg"/>
</dbReference>
<keyword evidence="3" id="KW-0804">Transcription</keyword>
<dbReference type="STRING" id="1125712.HMPREF1316_2509"/>
<keyword evidence="6" id="KW-1185">Reference proteome</keyword>
<dbReference type="PANTHER" id="PTHR44846">
    <property type="entry name" value="MANNOSYL-D-GLYCERATE TRANSPORT/METABOLISM SYSTEM REPRESSOR MNGR-RELATED"/>
    <property type="match status" value="1"/>
</dbReference>
<sequence>MIFLPLREESMALYEDISNDLLSKIKDGIYQEGQRIPSEQELAQTYGVSRPTVRQALQLLVNDGYLDRRRRRGTVVCRPKVRQHFTAGLMSFSDDMRLAGNSTRTVVIIFKREKAPEAVAEALHIKPGDEVYKLVRLRYVEDTANVFVETYLPCAQLPNFDDVDFAVTSLYQTLADCGSAVVSAHRRFEAVSADDALATLLDVSAGDPMLLFYTVGSTKSGIPIEYSKAVYRGEGNVFEVDVAKR</sequence>
<dbReference type="Gene3D" id="3.40.1410.10">
    <property type="entry name" value="Chorismate lyase-like"/>
    <property type="match status" value="1"/>
</dbReference>
<evidence type="ECO:0000259" key="4">
    <source>
        <dbReference type="PROSITE" id="PS50949"/>
    </source>
</evidence>
<dbReference type="EMBL" id="AWEZ01000046">
    <property type="protein sequence ID" value="ERL08099.1"/>
    <property type="molecule type" value="Genomic_DNA"/>
</dbReference>
<protein>
    <submittedName>
        <fullName evidence="5">UbiC transcription regulator-associated domain protein</fullName>
    </submittedName>
</protein>
<dbReference type="InterPro" id="IPR011663">
    <property type="entry name" value="UTRA"/>
</dbReference>
<evidence type="ECO:0000256" key="2">
    <source>
        <dbReference type="ARBA" id="ARBA00023125"/>
    </source>
</evidence>
<evidence type="ECO:0000256" key="3">
    <source>
        <dbReference type="ARBA" id="ARBA00023163"/>
    </source>
</evidence>
<dbReference type="eggNOG" id="COG2188">
    <property type="taxonomic scope" value="Bacteria"/>
</dbReference>
<feature type="domain" description="HTH gntR-type" evidence="4">
    <location>
        <begin position="11"/>
        <end position="79"/>
    </location>
</feature>
<dbReference type="FunFam" id="1.10.10.10:FF:000079">
    <property type="entry name" value="GntR family transcriptional regulator"/>
    <property type="match status" value="1"/>
</dbReference>
<dbReference type="SUPFAM" id="SSF46785">
    <property type="entry name" value="Winged helix' DNA-binding domain"/>
    <property type="match status" value="1"/>
</dbReference>
<dbReference type="PROSITE" id="PS50949">
    <property type="entry name" value="HTH_GNTR"/>
    <property type="match status" value="1"/>
</dbReference>
<dbReference type="PRINTS" id="PR00035">
    <property type="entry name" value="HTHGNTR"/>
</dbReference>
<reference evidence="5 6" key="1">
    <citation type="submission" date="2013-08" db="EMBL/GenBank/DDBJ databases">
        <authorList>
            <person name="Durkin A.S."/>
            <person name="Haft D.R."/>
            <person name="McCorrison J."/>
            <person name="Torralba M."/>
            <person name="Gillis M."/>
            <person name="Haft D.H."/>
            <person name="Methe B."/>
            <person name="Sutton G."/>
            <person name="Nelson K.E."/>
        </authorList>
    </citation>
    <scope>NUCLEOTIDE SEQUENCE [LARGE SCALE GENOMIC DNA]</scope>
    <source>
        <strain evidence="5 6">F0195</strain>
    </source>
</reference>
<accession>U2T4W9</accession>
<keyword evidence="1" id="KW-0805">Transcription regulation</keyword>
<proteinExistence type="predicted"/>
<dbReference type="Pfam" id="PF07702">
    <property type="entry name" value="UTRA"/>
    <property type="match status" value="1"/>
</dbReference>
<evidence type="ECO:0000313" key="5">
    <source>
        <dbReference type="EMBL" id="ERL08099.1"/>
    </source>
</evidence>
<dbReference type="InterPro" id="IPR028978">
    <property type="entry name" value="Chorismate_lyase_/UTRA_dom_sf"/>
</dbReference>
<dbReference type="PANTHER" id="PTHR44846:SF1">
    <property type="entry name" value="MANNOSYL-D-GLYCERATE TRANSPORT_METABOLISM SYSTEM REPRESSOR MNGR-RELATED"/>
    <property type="match status" value="1"/>
</dbReference>
<dbReference type="InterPro" id="IPR036390">
    <property type="entry name" value="WH_DNA-bd_sf"/>
</dbReference>